<accession>A0A3B3TC08</accession>
<keyword evidence="4 15" id="KW-0378">Hydrolase</keyword>
<evidence type="ECO:0000256" key="7">
    <source>
        <dbReference type="ARBA" id="ARBA00022946"/>
    </source>
</evidence>
<dbReference type="InterPro" id="IPR036457">
    <property type="entry name" value="PPM-type-like_dom_sf"/>
</dbReference>
<dbReference type="Pfam" id="PF00481">
    <property type="entry name" value="PP2C"/>
    <property type="match status" value="1"/>
</dbReference>
<evidence type="ECO:0000313" key="18">
    <source>
        <dbReference type="Proteomes" id="UP000261540"/>
    </source>
</evidence>
<dbReference type="RefSeq" id="XP_023693617.1">
    <property type="nucleotide sequence ID" value="XM_023837849.2"/>
</dbReference>
<keyword evidence="5" id="KW-0460">Magnesium</keyword>
<dbReference type="EC" id="3.1.3.43" evidence="10"/>
<dbReference type="InterPro" id="IPR015655">
    <property type="entry name" value="PP2C"/>
</dbReference>
<dbReference type="GO" id="GO:0005739">
    <property type="term" value="C:mitochondrion"/>
    <property type="evidence" value="ECO:0007669"/>
    <property type="project" value="UniProtKB-SubCell"/>
</dbReference>
<dbReference type="FunFam" id="3.60.40.10:FF:000006">
    <property type="entry name" value="Pyruvate dehyrogenase phosphatase catalytic subunit 1"/>
    <property type="match status" value="1"/>
</dbReference>
<dbReference type="InterPro" id="IPR001932">
    <property type="entry name" value="PPM-type_phosphatase-like_dom"/>
</dbReference>
<evidence type="ECO:0000256" key="13">
    <source>
        <dbReference type="ARBA" id="ARBA00070676"/>
    </source>
</evidence>
<evidence type="ECO:0000256" key="9">
    <source>
        <dbReference type="ARBA" id="ARBA00023211"/>
    </source>
</evidence>
<dbReference type="STRING" id="1676925.ENSPKIP00000040190"/>
<dbReference type="SUPFAM" id="SSF81606">
    <property type="entry name" value="PP2C-like"/>
    <property type="match status" value="1"/>
</dbReference>
<evidence type="ECO:0000256" key="1">
    <source>
        <dbReference type="ARBA" id="ARBA00001946"/>
    </source>
</evidence>
<dbReference type="RefSeq" id="XP_023693616.1">
    <property type="nucleotide sequence ID" value="XM_023837848.2"/>
</dbReference>
<proteinExistence type="inferred from homology"/>
<dbReference type="PANTHER" id="PTHR13832">
    <property type="entry name" value="PROTEIN PHOSPHATASE 2C"/>
    <property type="match status" value="1"/>
</dbReference>
<sequence length="518" mass="58572">MHKWKSVNPHRLRQLFLRCDLNRLCRFIGLSVCKGVCHPSITQNRKYRADSQTNQISFPQINHLFKCNEYSYKVNGYEGRSNSPVLGFDSNLLPSNSPPEDRWSAVTCLQSRGMLFGVFDGHGGYACAQAVSERLFYYIAVSLLPLKTLVDIEDAVEKDRPVIPILQWHKHPSDHPSIGSNAGKRYFSSLRSYWQELIDLGEDEDRDIQDALVKAFRRLDNDISLEAQADFGEDFSCYAPLRVALSGCTACIAHLDGTHLHVANLGDSRAMIGVQENNGMWSALTISNDHNAKNPMEVRRLHSEHPRSEKATVVRHDRLLGLLTPFRAFGNIKFKWSSELLMHVCERRQEMLSGNDIASMFPPEAHTPPYLTAEPEVTYHRVRPQDKFLVLATDGLWELMHRQNVVQVLGEHLTGIHWQKPVSGLSLTLGQMQTLLAERKTRALSALEDANSATHLLRHALGGDGFGTVDTEYLFRMLNLPQDLVRMYRDDITVTVIHLNQPVLEGNCNGSKTIVNLI</sequence>
<dbReference type="PROSITE" id="PS51746">
    <property type="entry name" value="PPM_2"/>
    <property type="match status" value="1"/>
</dbReference>
<evidence type="ECO:0000256" key="10">
    <source>
        <dbReference type="ARBA" id="ARBA00038972"/>
    </source>
</evidence>
<dbReference type="Gene3D" id="3.60.40.10">
    <property type="entry name" value="PPM-type phosphatase domain"/>
    <property type="match status" value="1"/>
</dbReference>
<evidence type="ECO:0000256" key="14">
    <source>
        <dbReference type="ARBA" id="ARBA00080557"/>
    </source>
</evidence>
<feature type="domain" description="PPM-type phosphatase" evidence="16">
    <location>
        <begin position="85"/>
        <end position="499"/>
    </location>
</feature>
<comment type="catalytic activity">
    <reaction evidence="11">
        <text>O-phospho-L-seryl-[pyruvate dehydrogenase E1 alpha subunit] + H2O = L-seryl-[pyruvate dehydrogenase E1 alpha subunit] + phosphate</text>
        <dbReference type="Rhea" id="RHEA:12669"/>
        <dbReference type="Rhea" id="RHEA-COMP:13689"/>
        <dbReference type="Rhea" id="RHEA-COMP:13690"/>
        <dbReference type="ChEBI" id="CHEBI:15377"/>
        <dbReference type="ChEBI" id="CHEBI:29999"/>
        <dbReference type="ChEBI" id="CHEBI:43474"/>
        <dbReference type="ChEBI" id="CHEBI:83421"/>
        <dbReference type="EC" id="3.1.3.43"/>
    </reaction>
    <physiologicalReaction direction="left-to-right" evidence="11">
        <dbReference type="Rhea" id="RHEA:12670"/>
    </physiologicalReaction>
</comment>
<dbReference type="PANTHER" id="PTHR13832:SF779">
    <property type="entry name" value="SI:CH211-15P9.2 PROTEIN"/>
    <property type="match status" value="1"/>
</dbReference>
<protein>
    <recommendedName>
        <fullName evidence="13">[Pyruvate dehydrogenase [acetyl-transferring]]-phosphatase 2, mitochondrial</fullName>
        <ecNumber evidence="10">3.1.3.43</ecNumber>
    </recommendedName>
    <alternativeName>
        <fullName evidence="14">Pyruvate dehydrogenase phosphatase catalytic subunit 2</fullName>
    </alternativeName>
</protein>
<organism evidence="17 18">
    <name type="scientific">Paramormyrops kingsleyae</name>
    <dbReference type="NCBI Taxonomy" id="1676925"/>
    <lineage>
        <taxon>Eukaryota</taxon>
        <taxon>Metazoa</taxon>
        <taxon>Chordata</taxon>
        <taxon>Craniata</taxon>
        <taxon>Vertebrata</taxon>
        <taxon>Euteleostomi</taxon>
        <taxon>Actinopterygii</taxon>
        <taxon>Neopterygii</taxon>
        <taxon>Teleostei</taxon>
        <taxon>Osteoglossocephala</taxon>
        <taxon>Osteoglossomorpha</taxon>
        <taxon>Osteoglossiformes</taxon>
        <taxon>Mormyridae</taxon>
        <taxon>Paramormyrops</taxon>
    </lineage>
</organism>
<dbReference type="Ensembl" id="ENSPKIT00000021208.1">
    <property type="protein sequence ID" value="ENSPKIP00000040190.1"/>
    <property type="gene ID" value="ENSPKIG00000017257.1"/>
</dbReference>
<dbReference type="InterPro" id="IPR000222">
    <property type="entry name" value="PP2C_BS"/>
</dbReference>
<reference evidence="17" key="2">
    <citation type="submission" date="2025-09" db="UniProtKB">
        <authorList>
            <consortium name="Ensembl"/>
        </authorList>
    </citation>
    <scope>IDENTIFICATION</scope>
</reference>
<dbReference type="GeneTree" id="ENSGT00940000156368"/>
<comment type="similarity">
    <text evidence="15">Belongs to the PP2C family.</text>
</comment>
<evidence type="ECO:0000256" key="15">
    <source>
        <dbReference type="RuleBase" id="RU003465"/>
    </source>
</evidence>
<comment type="subcellular location">
    <subcellularLocation>
        <location evidence="2">Mitochondrion</location>
    </subcellularLocation>
</comment>
<comment type="function">
    <text evidence="12">Mitochondrial enzyme that catalyzes the dephosphorylation and concomitant reactivation of the alpha subunit of the E1 component of the pyruvate dehydrogenase complex (PDC), thereby stimulating the conversion of pyruvate into acetyl-CoA. Acts as a crucial regulator of T cell metabolism and function, with a particular focus on T-helper Th17.</text>
</comment>
<evidence type="ECO:0000256" key="3">
    <source>
        <dbReference type="ARBA" id="ARBA00022723"/>
    </source>
</evidence>
<name>A0A3B3TC08_9TELE</name>
<dbReference type="KEGG" id="pki:111857226"/>
<evidence type="ECO:0000256" key="2">
    <source>
        <dbReference type="ARBA" id="ARBA00004173"/>
    </source>
</evidence>
<dbReference type="GeneID" id="111857226"/>
<reference evidence="17" key="1">
    <citation type="submission" date="2025-08" db="UniProtKB">
        <authorList>
            <consortium name="Ensembl"/>
        </authorList>
    </citation>
    <scope>IDENTIFICATION</scope>
</reference>
<evidence type="ECO:0000256" key="12">
    <source>
        <dbReference type="ARBA" id="ARBA00054115"/>
    </source>
</evidence>
<comment type="cofactor">
    <cofactor evidence="1">
        <name>Mg(2+)</name>
        <dbReference type="ChEBI" id="CHEBI:18420"/>
    </cofactor>
</comment>
<dbReference type="OrthoDB" id="420076at2759"/>
<keyword evidence="18" id="KW-1185">Reference proteome</keyword>
<keyword evidence="6 15" id="KW-0904">Protein phosphatase</keyword>
<evidence type="ECO:0000256" key="5">
    <source>
        <dbReference type="ARBA" id="ARBA00022842"/>
    </source>
</evidence>
<dbReference type="AlphaFoldDB" id="A0A3B3TC08"/>
<dbReference type="SMART" id="SM00332">
    <property type="entry name" value="PP2Cc"/>
    <property type="match status" value="1"/>
</dbReference>
<keyword evidence="3" id="KW-0479">Metal-binding</keyword>
<evidence type="ECO:0000256" key="4">
    <source>
        <dbReference type="ARBA" id="ARBA00022801"/>
    </source>
</evidence>
<dbReference type="GO" id="GO:0046872">
    <property type="term" value="F:metal ion binding"/>
    <property type="evidence" value="ECO:0007669"/>
    <property type="project" value="UniProtKB-KW"/>
</dbReference>
<evidence type="ECO:0000256" key="11">
    <source>
        <dbReference type="ARBA" id="ARBA00048892"/>
    </source>
</evidence>
<keyword evidence="8" id="KW-0496">Mitochondrion</keyword>
<dbReference type="GO" id="GO:0004741">
    <property type="term" value="F:[pyruvate dehydrogenase (acetyl-transferring)]-phosphatase activity"/>
    <property type="evidence" value="ECO:0007669"/>
    <property type="project" value="UniProtKB-EC"/>
</dbReference>
<dbReference type="PROSITE" id="PS01032">
    <property type="entry name" value="PPM_1"/>
    <property type="match status" value="1"/>
</dbReference>
<keyword evidence="9" id="KW-0464">Manganese</keyword>
<evidence type="ECO:0000256" key="6">
    <source>
        <dbReference type="ARBA" id="ARBA00022912"/>
    </source>
</evidence>
<keyword evidence="7" id="KW-0809">Transit peptide</keyword>
<evidence type="ECO:0000313" key="17">
    <source>
        <dbReference type="Ensembl" id="ENSPKIP00000040190.1"/>
    </source>
</evidence>
<evidence type="ECO:0000259" key="16">
    <source>
        <dbReference type="PROSITE" id="PS51746"/>
    </source>
</evidence>
<dbReference type="Proteomes" id="UP000261540">
    <property type="component" value="Unplaced"/>
</dbReference>
<dbReference type="CDD" id="cd00143">
    <property type="entry name" value="PP2Cc"/>
    <property type="match status" value="1"/>
</dbReference>
<evidence type="ECO:0000256" key="8">
    <source>
        <dbReference type="ARBA" id="ARBA00023128"/>
    </source>
</evidence>